<dbReference type="AlphaFoldDB" id="A0AA86P906"/>
<sequence length="117" mass="13316">MPPFLSLTHQFINQTELLTELQLYFGQVLMCVTLFNSVSAKQTMQLRSKFSLLDYISTSITQQFYLIFQCFSANISFEAPLATFFGEVGAFNRFRMENSSATVVVEELAGYRPAITE</sequence>
<evidence type="ECO:0000313" key="3">
    <source>
        <dbReference type="Proteomes" id="UP001642409"/>
    </source>
</evidence>
<reference evidence="1" key="1">
    <citation type="submission" date="2023-06" db="EMBL/GenBank/DDBJ databases">
        <authorList>
            <person name="Kurt Z."/>
        </authorList>
    </citation>
    <scope>NUCLEOTIDE SEQUENCE</scope>
</reference>
<proteinExistence type="predicted"/>
<dbReference type="Proteomes" id="UP001642409">
    <property type="component" value="Unassembled WGS sequence"/>
</dbReference>
<dbReference type="EMBL" id="CAXDID020000004">
    <property type="protein sequence ID" value="CAL5973495.1"/>
    <property type="molecule type" value="Genomic_DNA"/>
</dbReference>
<keyword evidence="3" id="KW-1185">Reference proteome</keyword>
<comment type="caution">
    <text evidence="1">The sequence shown here is derived from an EMBL/GenBank/DDBJ whole genome shotgun (WGS) entry which is preliminary data.</text>
</comment>
<evidence type="ECO:0000313" key="2">
    <source>
        <dbReference type="EMBL" id="CAL5973495.1"/>
    </source>
</evidence>
<protein>
    <submittedName>
        <fullName evidence="2">Hypothetical_protein</fullName>
    </submittedName>
</protein>
<accession>A0AA86P906</accession>
<name>A0AA86P906_9EUKA</name>
<organism evidence="1">
    <name type="scientific">Hexamita inflata</name>
    <dbReference type="NCBI Taxonomy" id="28002"/>
    <lineage>
        <taxon>Eukaryota</taxon>
        <taxon>Metamonada</taxon>
        <taxon>Diplomonadida</taxon>
        <taxon>Hexamitidae</taxon>
        <taxon>Hexamitinae</taxon>
        <taxon>Hexamita</taxon>
    </lineage>
</organism>
<gene>
    <name evidence="1" type="ORF">HINF_LOCUS20858</name>
    <name evidence="2" type="ORF">HINF_LOCUS2404</name>
</gene>
<reference evidence="2 3" key="2">
    <citation type="submission" date="2024-07" db="EMBL/GenBank/DDBJ databases">
        <authorList>
            <person name="Akdeniz Z."/>
        </authorList>
    </citation>
    <scope>NUCLEOTIDE SEQUENCE [LARGE SCALE GENOMIC DNA]</scope>
</reference>
<evidence type="ECO:0000313" key="1">
    <source>
        <dbReference type="EMBL" id="CAI9933213.1"/>
    </source>
</evidence>
<dbReference type="EMBL" id="CATOUU010000531">
    <property type="protein sequence ID" value="CAI9933213.1"/>
    <property type="molecule type" value="Genomic_DNA"/>
</dbReference>